<name>A0A6L6U9V8_9FLAO</name>
<proteinExistence type="predicted"/>
<dbReference type="AlphaFoldDB" id="A0A6L6U9V8"/>
<keyword evidence="2" id="KW-1185">Reference proteome</keyword>
<reference evidence="1 2" key="1">
    <citation type="submission" date="2019-12" db="EMBL/GenBank/DDBJ databases">
        <authorList>
            <person name="Li J."/>
        </authorList>
    </citation>
    <scope>NUCLEOTIDE SEQUENCE [LARGE SCALE GENOMIC DNA]</scope>
    <source>
        <strain evidence="1 2">HL2-2</strain>
    </source>
</reference>
<sequence length="183" mass="21018">MQEIKILLFIVGSFFGFNQGQIISEKTTVTINPSEKNIFILQENLVSIIQQESDSLSVTSELLEISKTDAKWESEFNEYSKKSIEFYTSEDTKTLNAKLALTYATIEDLVAFGINVNAEGEFSMTNFPKFQIETTDGILNDRYWNFKTDQPFTFTLEPLTSLPEKYKTSVKSLYPVWKTINQQ</sequence>
<dbReference type="Proteomes" id="UP000478208">
    <property type="component" value="Unassembled WGS sequence"/>
</dbReference>
<gene>
    <name evidence="1" type="ORF">GN138_04585</name>
</gene>
<evidence type="ECO:0000313" key="2">
    <source>
        <dbReference type="Proteomes" id="UP000478208"/>
    </source>
</evidence>
<evidence type="ECO:0000313" key="1">
    <source>
        <dbReference type="EMBL" id="MUU77712.1"/>
    </source>
</evidence>
<organism evidence="1 2">
    <name type="scientific">Winogradskyella endarachnes</name>
    <dbReference type="NCBI Taxonomy" id="2681965"/>
    <lineage>
        <taxon>Bacteria</taxon>
        <taxon>Pseudomonadati</taxon>
        <taxon>Bacteroidota</taxon>
        <taxon>Flavobacteriia</taxon>
        <taxon>Flavobacteriales</taxon>
        <taxon>Flavobacteriaceae</taxon>
        <taxon>Winogradskyella</taxon>
    </lineage>
</organism>
<dbReference type="RefSeq" id="WP_157362555.1">
    <property type="nucleotide sequence ID" value="NZ_WOWS01000001.1"/>
</dbReference>
<dbReference type="EMBL" id="WOWS01000001">
    <property type="protein sequence ID" value="MUU77712.1"/>
    <property type="molecule type" value="Genomic_DNA"/>
</dbReference>
<protein>
    <submittedName>
        <fullName evidence="1">Uncharacterized protein</fullName>
    </submittedName>
</protein>
<accession>A0A6L6U9V8</accession>
<comment type="caution">
    <text evidence="1">The sequence shown here is derived from an EMBL/GenBank/DDBJ whole genome shotgun (WGS) entry which is preliminary data.</text>
</comment>